<dbReference type="PANTHER" id="PTHR33476">
    <property type="entry name" value="EMB|CAB62613.1"/>
    <property type="match status" value="1"/>
</dbReference>
<keyword evidence="4" id="KW-1185">Reference proteome</keyword>
<evidence type="ECO:0000313" key="3">
    <source>
        <dbReference type="EMBL" id="KAJ8452265.1"/>
    </source>
</evidence>
<dbReference type="OrthoDB" id="1701885at2759"/>
<dbReference type="AlphaFoldDB" id="A0A9Q1QU09"/>
<dbReference type="InterPro" id="IPR040348">
    <property type="entry name" value="POLAR-like"/>
</dbReference>
<evidence type="ECO:0000256" key="2">
    <source>
        <dbReference type="SAM" id="MobiDB-lite"/>
    </source>
</evidence>
<feature type="compositionally biased region" description="Polar residues" evidence="2">
    <location>
        <begin position="577"/>
        <end position="595"/>
    </location>
</feature>
<feature type="coiled-coil region" evidence="1">
    <location>
        <begin position="465"/>
        <end position="499"/>
    </location>
</feature>
<comment type="caution">
    <text evidence="3">The sequence shown here is derived from an EMBL/GenBank/DDBJ whole genome shotgun (WGS) entry which is preliminary data.</text>
</comment>
<feature type="compositionally biased region" description="Basic and acidic residues" evidence="2">
    <location>
        <begin position="54"/>
        <end position="70"/>
    </location>
</feature>
<feature type="region of interest" description="Disordered" evidence="2">
    <location>
        <begin position="238"/>
        <end position="268"/>
    </location>
</feature>
<gene>
    <name evidence="3" type="ORF">Cgig2_006070</name>
</gene>
<feature type="region of interest" description="Disordered" evidence="2">
    <location>
        <begin position="435"/>
        <end position="455"/>
    </location>
</feature>
<feature type="coiled-coil region" evidence="1">
    <location>
        <begin position="294"/>
        <end position="328"/>
    </location>
</feature>
<evidence type="ECO:0000313" key="4">
    <source>
        <dbReference type="Proteomes" id="UP001153076"/>
    </source>
</evidence>
<dbReference type="Proteomes" id="UP001153076">
    <property type="component" value="Unassembled WGS sequence"/>
</dbReference>
<evidence type="ECO:0000256" key="1">
    <source>
        <dbReference type="SAM" id="Coils"/>
    </source>
</evidence>
<feature type="region of interest" description="Disordered" evidence="2">
    <location>
        <begin position="577"/>
        <end position="632"/>
    </location>
</feature>
<sequence length="665" mass="74567">MDFWVVLAAAGAGYLAKNWPNIFRDRKSGFPSGSSVPYNPLSQSLIRQQSETSNENRLDGTFTEKSRRDGPTTVEVTSASALHHRKQVDRLKDDNMPSSSSVFPPEFRKYENYEYESSYRLCSDLSDIPENHVWNTGPSHSPRRSRNSWRSKRLHSQFIKPRSSLDGCLVAQMYKGHAEMEDYVLSPLASPCPPTLRPFLITDGRRLIGRASGDFRDGLHVEGHLKASDGVVGVPCLPRIQDTDDSKQRLDKSKNRTDKTSYDSSLVQFDPQDGAPSGQFLFYLGISIGIMYNIIAQKLEIEKLKESLNQSENLVQDLQEELEMKDSLTVKELVIDDSSQDAHDTLLIGKELNMFSSEVDADLLMRCANDESANPKEVESMSKIEAELEAELERLELSMNGTTLHGKLSGAIELEREFDEDIIADLVHGELRADVRRKSSSEPTPDRGVTPLSAKYGVSPHELSLRLHEVIQSRLQERIKELEAELSRTQKRVQHLESEKVISWRDFWNSESSSNPGTPIVVEAHSPVTQPVVMNLSGDALDAYREACEELSKIKVSQNEDPIQANGLEDNQLATHQVSNGQQNGNQDFDMTTTGEGRMPTGRVSISFDEGSPNVDEGSPDQKDDSDDHDNDDLLLIKQIVEKARQGSPAILRAQRALVYLERRE</sequence>
<proteinExistence type="predicted"/>
<accession>A0A9Q1QU09</accession>
<protein>
    <submittedName>
        <fullName evidence="3">Uncharacterized protein</fullName>
    </submittedName>
</protein>
<feature type="region of interest" description="Disordered" evidence="2">
    <location>
        <begin position="47"/>
        <end position="87"/>
    </location>
</feature>
<keyword evidence="1" id="KW-0175">Coiled coil</keyword>
<name>A0A9Q1QU09_9CARY</name>
<dbReference type="EMBL" id="JAKOGI010000005">
    <property type="protein sequence ID" value="KAJ8452265.1"/>
    <property type="molecule type" value="Genomic_DNA"/>
</dbReference>
<dbReference type="GO" id="GO:0008356">
    <property type="term" value="P:asymmetric cell division"/>
    <property type="evidence" value="ECO:0007669"/>
    <property type="project" value="InterPro"/>
</dbReference>
<organism evidence="3 4">
    <name type="scientific">Carnegiea gigantea</name>
    <dbReference type="NCBI Taxonomy" id="171969"/>
    <lineage>
        <taxon>Eukaryota</taxon>
        <taxon>Viridiplantae</taxon>
        <taxon>Streptophyta</taxon>
        <taxon>Embryophyta</taxon>
        <taxon>Tracheophyta</taxon>
        <taxon>Spermatophyta</taxon>
        <taxon>Magnoliopsida</taxon>
        <taxon>eudicotyledons</taxon>
        <taxon>Gunneridae</taxon>
        <taxon>Pentapetalae</taxon>
        <taxon>Caryophyllales</taxon>
        <taxon>Cactineae</taxon>
        <taxon>Cactaceae</taxon>
        <taxon>Cactoideae</taxon>
        <taxon>Echinocereeae</taxon>
        <taxon>Carnegiea</taxon>
    </lineage>
</organism>
<feature type="compositionally biased region" description="Basic and acidic residues" evidence="2">
    <location>
        <begin position="241"/>
        <end position="261"/>
    </location>
</feature>
<dbReference type="PANTHER" id="PTHR33476:SF7">
    <property type="entry name" value="EMB|CAB62613.1"/>
    <property type="match status" value="1"/>
</dbReference>
<reference evidence="3" key="1">
    <citation type="submission" date="2022-04" db="EMBL/GenBank/DDBJ databases">
        <title>Carnegiea gigantea Genome sequencing and assembly v2.</title>
        <authorList>
            <person name="Copetti D."/>
            <person name="Sanderson M.J."/>
            <person name="Burquez A."/>
            <person name="Wojciechowski M.F."/>
        </authorList>
    </citation>
    <scope>NUCLEOTIDE SEQUENCE</scope>
    <source>
        <strain evidence="3">SGP5-SGP5p</strain>
        <tissue evidence="3">Aerial part</tissue>
    </source>
</reference>